<dbReference type="EMBL" id="UINC01026787">
    <property type="protein sequence ID" value="SVB04863.1"/>
    <property type="molecule type" value="Genomic_DNA"/>
</dbReference>
<dbReference type="PANTHER" id="PTHR43270:SF8">
    <property type="entry name" value="DI- AND TRIPEPTIDASE DUG2-RELATED"/>
    <property type="match status" value="1"/>
</dbReference>
<keyword evidence="2" id="KW-0479">Metal-binding</keyword>
<dbReference type="GO" id="GO:0006508">
    <property type="term" value="P:proteolysis"/>
    <property type="evidence" value="ECO:0007669"/>
    <property type="project" value="UniProtKB-KW"/>
</dbReference>
<proteinExistence type="predicted"/>
<evidence type="ECO:0000313" key="4">
    <source>
        <dbReference type="EMBL" id="SVB04863.1"/>
    </source>
</evidence>
<dbReference type="PANTHER" id="PTHR43270">
    <property type="entry name" value="BETA-ALA-HIS DIPEPTIDASE"/>
    <property type="match status" value="1"/>
</dbReference>
<dbReference type="SUPFAM" id="SSF53187">
    <property type="entry name" value="Zn-dependent exopeptidases"/>
    <property type="match status" value="1"/>
</dbReference>
<dbReference type="GO" id="GO:0008233">
    <property type="term" value="F:peptidase activity"/>
    <property type="evidence" value="ECO:0007669"/>
    <property type="project" value="UniProtKB-KW"/>
</dbReference>
<dbReference type="GO" id="GO:0046872">
    <property type="term" value="F:metal ion binding"/>
    <property type="evidence" value="ECO:0007669"/>
    <property type="project" value="UniProtKB-KW"/>
</dbReference>
<reference evidence="4" key="1">
    <citation type="submission" date="2018-05" db="EMBL/GenBank/DDBJ databases">
        <authorList>
            <person name="Lanie J.A."/>
            <person name="Ng W.-L."/>
            <person name="Kazmierczak K.M."/>
            <person name="Andrzejewski T.M."/>
            <person name="Davidsen T.M."/>
            <person name="Wayne K.J."/>
            <person name="Tettelin H."/>
            <person name="Glass J.I."/>
            <person name="Rusch D."/>
            <person name="Podicherti R."/>
            <person name="Tsui H.-C.T."/>
            <person name="Winkler M.E."/>
        </authorList>
    </citation>
    <scope>NUCLEOTIDE SEQUENCE</scope>
</reference>
<evidence type="ECO:0008006" key="5">
    <source>
        <dbReference type="Google" id="ProtNLM"/>
    </source>
</evidence>
<evidence type="ECO:0000256" key="2">
    <source>
        <dbReference type="ARBA" id="ARBA00022723"/>
    </source>
</evidence>
<protein>
    <recommendedName>
        <fullName evidence="5">Peptidase M20 dimerisation domain-containing protein</fullName>
    </recommendedName>
</protein>
<evidence type="ECO:0000256" key="1">
    <source>
        <dbReference type="ARBA" id="ARBA00022670"/>
    </source>
</evidence>
<sequence length="602" mass="66355">MKPEEISAEACKKIDIDSELVNEHLKVLEDMVSIDSRSFGVNEFKGDRTVPSDMQEILECAKKYLTKIGFSKVSINDSKSKHPFPILMAEIFAAEEKPTLLFYAHLDKQPYMDNEKFEKWGGIAPTQLRWNEDRSRAYGRGAADDLSGVVSIGMSIDALMQTVKGALEGDFSQLPCNIKVIFETEEESGSHSLIDQINENKAFFSNIDYVVITDVVNPAQGIPGLTTSLRGIVQMEITVDKNSKEVSIDEQTALYKLLATLIKDDHSLAIKEISGSDQPVNDDERKGYSFVPTSVNALRKTAGMLQATNLTVSEDIASILIAQLRTSFVNARPGHRVSGSVILGTAGARLNFSETHDSVILSERIKAILKEKNSFNLNLIVNAVSDSPATIDLILQSASKDPHSGVNGGPVPIPEIQLARMIDHLISSDGTLHPELEKLVPYSRMKVQSLFVDQRLEPRLYDDPSAKALVELRLAPGNKDKVSAVNLKNYLLKNITPGYELSIKEDKGASPWMTEISHPVFPLMLESLEKGFNQKPCLYGCGGTIPFVEKLMRALGDVQPLCLGAYDPDAKMHEPGESLSIPDLLGCTRSIIHLISRIEEVY</sequence>
<evidence type="ECO:0000256" key="3">
    <source>
        <dbReference type="ARBA" id="ARBA00022801"/>
    </source>
</evidence>
<keyword evidence="3" id="KW-0378">Hydrolase</keyword>
<dbReference type="Pfam" id="PF01546">
    <property type="entry name" value="Peptidase_M20"/>
    <property type="match status" value="1"/>
</dbReference>
<name>A0A382AUZ4_9ZZZZ</name>
<accession>A0A382AUZ4</accession>
<gene>
    <name evidence="4" type="ORF">METZ01_LOCUS157717</name>
</gene>
<keyword evidence="1" id="KW-0645">Protease</keyword>
<dbReference type="InterPro" id="IPR051458">
    <property type="entry name" value="Cyt/Met_Dipeptidase"/>
</dbReference>
<dbReference type="InterPro" id="IPR002933">
    <property type="entry name" value="Peptidase_M20"/>
</dbReference>
<organism evidence="4">
    <name type="scientific">marine metagenome</name>
    <dbReference type="NCBI Taxonomy" id="408172"/>
    <lineage>
        <taxon>unclassified sequences</taxon>
        <taxon>metagenomes</taxon>
        <taxon>ecological metagenomes</taxon>
    </lineage>
</organism>
<dbReference type="Gene3D" id="3.40.630.10">
    <property type="entry name" value="Zn peptidases"/>
    <property type="match status" value="2"/>
</dbReference>
<dbReference type="AlphaFoldDB" id="A0A382AUZ4"/>